<dbReference type="GO" id="GO:0043799">
    <property type="term" value="F:glycine oxidase activity"/>
    <property type="evidence" value="ECO:0007669"/>
    <property type="project" value="UniProtKB-EC"/>
</dbReference>
<keyword evidence="1 3" id="KW-0560">Oxidoreductase</keyword>
<dbReference type="PANTHER" id="PTHR13847:SF289">
    <property type="entry name" value="GLYCINE OXIDASE"/>
    <property type="match status" value="1"/>
</dbReference>
<evidence type="ECO:0000313" key="4">
    <source>
        <dbReference type="Proteomes" id="UP000201838"/>
    </source>
</evidence>
<dbReference type="AlphaFoldDB" id="A0A238IXU5"/>
<dbReference type="Proteomes" id="UP000201838">
    <property type="component" value="Unassembled WGS sequence"/>
</dbReference>
<sequence length="344" mass="36660">MATVDLTVRGAGIFGLATAWMALQRGATVRLIDPNGVASGASGGIVGALQPHTPDVWNEKKQFQFDALTMAPAFWQQVEATSGRTSGFARAGRLQPLAGEREIVMARARAKGAAEFWGAQASWNVVESQDAGNWRAPSETGLYIHDTLSAILHPRRACESLAAAIRVKGGEIVAEAPDEGLVLWATGWRGLEDLSEALAAPIGNGVKGQAALLQHDASGCPQIFANGLHIIPHTDGTVAIGSTSEREFTEPHTTDHLLDDIILRAKDLMPVLRDAPVISRWAGVRPRAKSRAPLLGAWPGRRQHFVANGGFKIGFGVAPMIAQTMCDLMLDGKDSIPDGFRLTT</sequence>
<accession>A0A238IXU5</accession>
<keyword evidence="4" id="KW-1185">Reference proteome</keyword>
<evidence type="ECO:0000259" key="2">
    <source>
        <dbReference type="Pfam" id="PF01266"/>
    </source>
</evidence>
<protein>
    <submittedName>
        <fullName evidence="3">Glycine oxidase</fullName>
        <ecNumber evidence="3">1.4.3.19</ecNumber>
    </submittedName>
</protein>
<dbReference type="Pfam" id="PF01266">
    <property type="entry name" value="DAO"/>
    <property type="match status" value="1"/>
</dbReference>
<organism evidence="3 4">
    <name type="scientific">Boseongicola aestuarii</name>
    <dbReference type="NCBI Taxonomy" id="1470561"/>
    <lineage>
        <taxon>Bacteria</taxon>
        <taxon>Pseudomonadati</taxon>
        <taxon>Pseudomonadota</taxon>
        <taxon>Alphaproteobacteria</taxon>
        <taxon>Rhodobacterales</taxon>
        <taxon>Paracoccaceae</taxon>
        <taxon>Boseongicola</taxon>
    </lineage>
</organism>
<dbReference type="PANTHER" id="PTHR13847">
    <property type="entry name" value="SARCOSINE DEHYDROGENASE-RELATED"/>
    <property type="match status" value="1"/>
</dbReference>
<reference evidence="4" key="1">
    <citation type="submission" date="2017-05" db="EMBL/GenBank/DDBJ databases">
        <authorList>
            <person name="Rodrigo-Torres L."/>
            <person name="Arahal R. D."/>
            <person name="Lucena T."/>
        </authorList>
    </citation>
    <scope>NUCLEOTIDE SEQUENCE [LARGE SCALE GENOMIC DNA]</scope>
    <source>
        <strain evidence="4">CECT 8489</strain>
    </source>
</reference>
<dbReference type="EC" id="1.4.3.19" evidence="3"/>
<dbReference type="InterPro" id="IPR036188">
    <property type="entry name" value="FAD/NAD-bd_sf"/>
</dbReference>
<evidence type="ECO:0000256" key="1">
    <source>
        <dbReference type="ARBA" id="ARBA00023002"/>
    </source>
</evidence>
<feature type="domain" description="FAD dependent oxidoreductase" evidence="2">
    <location>
        <begin position="5"/>
        <end position="328"/>
    </location>
</feature>
<dbReference type="Gene3D" id="3.50.50.60">
    <property type="entry name" value="FAD/NAD(P)-binding domain"/>
    <property type="match status" value="2"/>
</dbReference>
<dbReference type="InterPro" id="IPR006076">
    <property type="entry name" value="FAD-dep_OxRdtase"/>
</dbReference>
<name>A0A238IXU5_9RHOB</name>
<dbReference type="GO" id="GO:0005737">
    <property type="term" value="C:cytoplasm"/>
    <property type="evidence" value="ECO:0007669"/>
    <property type="project" value="TreeGrafter"/>
</dbReference>
<dbReference type="OrthoDB" id="7818064at2"/>
<proteinExistence type="predicted"/>
<gene>
    <name evidence="3" type="primary">thiO</name>
    <name evidence="3" type="ORF">BOA8489_01414</name>
</gene>
<dbReference type="Gene3D" id="3.30.9.10">
    <property type="entry name" value="D-Amino Acid Oxidase, subunit A, domain 2"/>
    <property type="match status" value="2"/>
</dbReference>
<dbReference type="EMBL" id="FXXQ01000003">
    <property type="protein sequence ID" value="SMX23309.1"/>
    <property type="molecule type" value="Genomic_DNA"/>
</dbReference>
<dbReference type="SUPFAM" id="SSF51971">
    <property type="entry name" value="Nucleotide-binding domain"/>
    <property type="match status" value="1"/>
</dbReference>
<dbReference type="RefSeq" id="WP_093973279.1">
    <property type="nucleotide sequence ID" value="NZ_FXXQ01000003.1"/>
</dbReference>
<evidence type="ECO:0000313" key="3">
    <source>
        <dbReference type="EMBL" id="SMX23309.1"/>
    </source>
</evidence>